<dbReference type="AlphaFoldDB" id="A0A8S4PA66"/>
<feature type="region of interest" description="Disordered" evidence="1">
    <location>
        <begin position="240"/>
        <end position="263"/>
    </location>
</feature>
<feature type="non-terminal residue" evidence="3">
    <location>
        <position position="535"/>
    </location>
</feature>
<dbReference type="EMBL" id="CAIIXF020000007">
    <property type="protein sequence ID" value="CAH1790144.1"/>
    <property type="molecule type" value="Genomic_DNA"/>
</dbReference>
<gene>
    <name evidence="3" type="ORF">OFUS_LOCUS15393</name>
</gene>
<keyword evidence="4" id="KW-1185">Reference proteome</keyword>
<feature type="compositionally biased region" description="Polar residues" evidence="1">
    <location>
        <begin position="491"/>
        <end position="510"/>
    </location>
</feature>
<keyword evidence="2" id="KW-0472">Membrane</keyword>
<reference evidence="3" key="1">
    <citation type="submission" date="2022-03" db="EMBL/GenBank/DDBJ databases">
        <authorList>
            <person name="Martin C."/>
        </authorList>
    </citation>
    <scope>NUCLEOTIDE SEQUENCE</scope>
</reference>
<keyword evidence="2" id="KW-1133">Transmembrane helix</keyword>
<proteinExistence type="predicted"/>
<accession>A0A8S4PA66</accession>
<dbReference type="EMBL" id="CAIIXF020000007">
    <property type="protein sequence ID" value="CAH1790145.1"/>
    <property type="molecule type" value="Genomic_DNA"/>
</dbReference>
<feature type="compositionally biased region" description="Polar residues" evidence="1">
    <location>
        <begin position="241"/>
        <end position="260"/>
    </location>
</feature>
<name>A0A8S4PA66_OWEFU</name>
<feature type="region of interest" description="Disordered" evidence="1">
    <location>
        <begin position="488"/>
        <end position="535"/>
    </location>
</feature>
<evidence type="ECO:0000313" key="4">
    <source>
        <dbReference type="Proteomes" id="UP000749559"/>
    </source>
</evidence>
<dbReference type="Proteomes" id="UP000749559">
    <property type="component" value="Unassembled WGS sequence"/>
</dbReference>
<protein>
    <submittedName>
        <fullName evidence="3">Uncharacterized protein</fullName>
    </submittedName>
</protein>
<feature type="region of interest" description="Disordered" evidence="1">
    <location>
        <begin position="1"/>
        <end position="35"/>
    </location>
</feature>
<feature type="transmembrane region" description="Helical" evidence="2">
    <location>
        <begin position="93"/>
        <end position="118"/>
    </location>
</feature>
<feature type="compositionally biased region" description="Basic residues" evidence="1">
    <location>
        <begin position="7"/>
        <end position="25"/>
    </location>
</feature>
<dbReference type="OrthoDB" id="6162772at2759"/>
<feature type="compositionally biased region" description="Polar residues" evidence="1">
    <location>
        <begin position="518"/>
        <end position="535"/>
    </location>
</feature>
<sequence>MMETHTAQHRHHHGDSAYKRQRHHPPYGMRSTSNIPRLSKNQSTFTYHRYYWEDVNMRNVTTNYTYTMQNAFLKKSRTRMMHEFNTNASDSHFTVIVVIASIFLFFTLTISGAVVVFCKKRNTVFSLQKSEQDDYEMNSVTPSEATATATEMDSEIGSRRGSMLSRKNSIFDNFSNFSNFSRSSSKYSIIDNGMTRSCSKYSAVDIDDHDSSIFGRWLDEKDYQYEKMVMTSKCHVLHNPGATSESDTEGSVNLNQSPNDNAGKMNRDYYGISGLPSDIESDYDSIGSPSHKPLVNFNSKRNRNDSLIIAEVHSKPKSLLRKMVAEIENHFGSKDTKERLENMETSSCDSFELKSCKNSKNADQCQVIVNPLVEHEDDTRDLYCKNHALKSQEKSFKEGSSPERVFSESDMTITHSNANYKIIETIQGPVQHECLSSPDRYSIDSQQPLINNEKHLTSESPMLTSRTLPQNTHTTKLYLHNHQHPLCLDTESGSSGNQMQHPLYSETESVSPGACNKGYTSSSNGSTPVVNGPTS</sequence>
<keyword evidence="2" id="KW-0812">Transmembrane</keyword>
<evidence type="ECO:0000313" key="3">
    <source>
        <dbReference type="EMBL" id="CAH1790144.1"/>
    </source>
</evidence>
<organism evidence="3 4">
    <name type="scientific">Owenia fusiformis</name>
    <name type="common">Polychaete worm</name>
    <dbReference type="NCBI Taxonomy" id="6347"/>
    <lineage>
        <taxon>Eukaryota</taxon>
        <taxon>Metazoa</taxon>
        <taxon>Spiralia</taxon>
        <taxon>Lophotrochozoa</taxon>
        <taxon>Annelida</taxon>
        <taxon>Polychaeta</taxon>
        <taxon>Sedentaria</taxon>
        <taxon>Canalipalpata</taxon>
        <taxon>Sabellida</taxon>
        <taxon>Oweniida</taxon>
        <taxon>Oweniidae</taxon>
        <taxon>Owenia</taxon>
    </lineage>
</organism>
<comment type="caution">
    <text evidence="3">The sequence shown here is derived from an EMBL/GenBank/DDBJ whole genome shotgun (WGS) entry which is preliminary data.</text>
</comment>
<evidence type="ECO:0000256" key="1">
    <source>
        <dbReference type="SAM" id="MobiDB-lite"/>
    </source>
</evidence>
<evidence type="ECO:0000256" key="2">
    <source>
        <dbReference type="SAM" id="Phobius"/>
    </source>
</evidence>